<dbReference type="PANTHER" id="PTHR36102">
    <property type="entry name" value="CHROMOSOME 10, WHOLE GENOME SHOTGUN SEQUENCE"/>
    <property type="match status" value="1"/>
</dbReference>
<dbReference type="EMBL" id="JAANBB010000356">
    <property type="protein sequence ID" value="KAF7543594.1"/>
    <property type="molecule type" value="Genomic_DNA"/>
</dbReference>
<dbReference type="Proteomes" id="UP000722485">
    <property type="component" value="Unassembled WGS sequence"/>
</dbReference>
<accession>A0A9P5L4N2</accession>
<dbReference type="AlphaFoldDB" id="A0A9P5L4N2"/>
<dbReference type="InterPro" id="IPR021264">
    <property type="entry name" value="AFUB_079030/YDR124W-like"/>
</dbReference>
<dbReference type="OrthoDB" id="5338458at2759"/>
<sequence length="590" mass="66755">MVRDWQQQRDFPRHHHQYLGAERYPPQDALDERFTDTQDIHRRQPPMQIDEALRQHCSISARRYFVAVIMDDGSPMTFSGPGTARLDGDVMRQFFDLDKYQRVMECLDSGASPVVDESFGFDGGFYKQSMDFPRNRMLDRRRMSNFDDWDVPGRQGRKRPRARHAVNDDEDVPLVVSTTRKGIKIGNSQDVWNFYEQRFKNCQQTACKLIAKAWVKAVEPKKQSTHPYTGSDEKAPEWWPKPWGPTKEDKVRHKEPDHLYKRERVHLLNHILRMIVEPNNKQHPDIQKLNLNVKKLEEITIEALSAFFADKENPANGKKRPYLNEIFKVAKQEERFKKEEIDGTTEVYVMAEDKIPEAYSENDDGSITKDEDDQDISATKLSTVQSLMPPTPDHNSSTALHTTPFLGDLPVRGTQYTPSMIPEITPEQHGFVEGNSMSVGGQPSVHSTGGNLALDIGVATSQDSSRRPSIFSPPADYSGQAGTNLYTQQWQPGSTAPNTSSMYTFTQQQTNPSATTFVNPGVPMNQGQAYMGGSFDGLSRGYDATQASMFQARGVPQQTVHASPGYNYLTHDSRGLPGVKVDPVSRNTLH</sequence>
<feature type="domain" description="Subtelomeric hrmA-associated cluster protein AFUB-079030/YDR124W-like helical bundle" evidence="2">
    <location>
        <begin position="184"/>
        <end position="331"/>
    </location>
</feature>
<reference evidence="3" key="1">
    <citation type="submission" date="2020-03" db="EMBL/GenBank/DDBJ databases">
        <title>Draft Genome Sequence of Cylindrodendrum hubeiense.</title>
        <authorList>
            <person name="Buettner E."/>
            <person name="Kellner H."/>
        </authorList>
    </citation>
    <scope>NUCLEOTIDE SEQUENCE</scope>
    <source>
        <strain evidence="3">IHI 201604</strain>
    </source>
</reference>
<organism evidence="3 4">
    <name type="scientific">Cylindrodendrum hubeiense</name>
    <dbReference type="NCBI Taxonomy" id="595255"/>
    <lineage>
        <taxon>Eukaryota</taxon>
        <taxon>Fungi</taxon>
        <taxon>Dikarya</taxon>
        <taxon>Ascomycota</taxon>
        <taxon>Pezizomycotina</taxon>
        <taxon>Sordariomycetes</taxon>
        <taxon>Hypocreomycetidae</taxon>
        <taxon>Hypocreales</taxon>
        <taxon>Nectriaceae</taxon>
        <taxon>Cylindrodendrum</taxon>
    </lineage>
</organism>
<keyword evidence="4" id="KW-1185">Reference proteome</keyword>
<feature type="region of interest" description="Disordered" evidence="1">
    <location>
        <begin position="563"/>
        <end position="590"/>
    </location>
</feature>
<evidence type="ECO:0000259" key="2">
    <source>
        <dbReference type="Pfam" id="PF11001"/>
    </source>
</evidence>
<proteinExistence type="predicted"/>
<protein>
    <recommendedName>
        <fullName evidence="2">Subtelomeric hrmA-associated cluster protein AFUB-079030/YDR124W-like helical bundle domain-containing protein</fullName>
    </recommendedName>
</protein>
<name>A0A9P5L4N2_9HYPO</name>
<evidence type="ECO:0000313" key="4">
    <source>
        <dbReference type="Proteomes" id="UP000722485"/>
    </source>
</evidence>
<gene>
    <name evidence="3" type="ORF">G7Z17_g10613</name>
</gene>
<dbReference type="InterPro" id="IPR047092">
    <property type="entry name" value="AFUB_07903/YDR124W-like_hel"/>
</dbReference>
<feature type="region of interest" description="Disordered" evidence="1">
    <location>
        <begin position="223"/>
        <end position="242"/>
    </location>
</feature>
<evidence type="ECO:0000256" key="1">
    <source>
        <dbReference type="SAM" id="MobiDB-lite"/>
    </source>
</evidence>
<evidence type="ECO:0000313" key="3">
    <source>
        <dbReference type="EMBL" id="KAF7543594.1"/>
    </source>
</evidence>
<comment type="caution">
    <text evidence="3">The sequence shown here is derived from an EMBL/GenBank/DDBJ whole genome shotgun (WGS) entry which is preliminary data.</text>
</comment>
<dbReference type="PANTHER" id="PTHR36102:SF1">
    <property type="entry name" value="YDR124W-LIKE HELICAL BUNDLE DOMAIN-CONTAINING PROTEIN"/>
    <property type="match status" value="1"/>
</dbReference>
<dbReference type="Pfam" id="PF11001">
    <property type="entry name" value="AFUB_07903_YDR124W_hel"/>
    <property type="match status" value="1"/>
</dbReference>